<organism evidence="2">
    <name type="scientific">uncultured Frankineae bacterium</name>
    <dbReference type="NCBI Taxonomy" id="437475"/>
    <lineage>
        <taxon>Bacteria</taxon>
        <taxon>Bacillati</taxon>
        <taxon>Actinomycetota</taxon>
        <taxon>Actinomycetes</taxon>
        <taxon>Frankiales</taxon>
        <taxon>environmental samples</taxon>
    </lineage>
</organism>
<feature type="compositionally biased region" description="Basic residues" evidence="1">
    <location>
        <begin position="180"/>
        <end position="191"/>
    </location>
</feature>
<evidence type="ECO:0000256" key="1">
    <source>
        <dbReference type="SAM" id="MobiDB-lite"/>
    </source>
</evidence>
<feature type="compositionally biased region" description="Low complexity" evidence="1">
    <location>
        <begin position="118"/>
        <end position="150"/>
    </location>
</feature>
<feature type="compositionally biased region" description="Basic and acidic residues" evidence="1">
    <location>
        <begin position="45"/>
        <end position="58"/>
    </location>
</feature>
<dbReference type="EMBL" id="CADCUB010000026">
    <property type="protein sequence ID" value="CAA9310557.1"/>
    <property type="molecule type" value="Genomic_DNA"/>
</dbReference>
<feature type="compositionally biased region" description="Basic residues" evidence="1">
    <location>
        <begin position="105"/>
        <end position="117"/>
    </location>
</feature>
<evidence type="ECO:0000313" key="2">
    <source>
        <dbReference type="EMBL" id="CAA9310557.1"/>
    </source>
</evidence>
<feature type="compositionally biased region" description="Low complexity" evidence="1">
    <location>
        <begin position="23"/>
        <end position="42"/>
    </location>
</feature>
<sequence length="198" mass="20951">APEQEAAAPPRPPSAPRPRHARAGAPSGVDAHAQAPRPGARAPRGRADRRAPPGRDRPGPQARVGRGGRAGQRYGDRAPHGGVRPLPRARHRHPDGRPAGAVRLRGQRRPGRGRLPHGGRPARPGARTARCGGARTAADPAVPGGLLGAVRRLRRAARRPPGRPRARRTGPPVGGAQVRARPRRTRPHLVPHHRDPGV</sequence>
<gene>
    <name evidence="2" type="ORF">AVDCRST_MAG07-514</name>
</gene>
<protein>
    <submittedName>
        <fullName evidence="2">FIG01269488: protein, clustered with ribosomal protein L32p</fullName>
    </submittedName>
</protein>
<feature type="non-terminal residue" evidence="2">
    <location>
        <position position="198"/>
    </location>
</feature>
<proteinExistence type="predicted"/>
<feature type="non-terminal residue" evidence="2">
    <location>
        <position position="1"/>
    </location>
</feature>
<dbReference type="GO" id="GO:0005840">
    <property type="term" value="C:ribosome"/>
    <property type="evidence" value="ECO:0007669"/>
    <property type="project" value="UniProtKB-KW"/>
</dbReference>
<reference evidence="2" key="1">
    <citation type="submission" date="2020-02" db="EMBL/GenBank/DDBJ databases">
        <authorList>
            <person name="Meier V. D."/>
        </authorList>
    </citation>
    <scope>NUCLEOTIDE SEQUENCE</scope>
    <source>
        <strain evidence="2">AVDCRST_MAG07</strain>
    </source>
</reference>
<accession>A0A6J4KPI4</accession>
<feature type="region of interest" description="Disordered" evidence="1">
    <location>
        <begin position="1"/>
        <end position="198"/>
    </location>
</feature>
<keyword evidence="2" id="KW-0687">Ribonucleoprotein</keyword>
<name>A0A6J4KPI4_9ACTN</name>
<keyword evidence="2" id="KW-0689">Ribosomal protein</keyword>
<feature type="compositionally biased region" description="Basic residues" evidence="1">
    <location>
        <begin position="151"/>
        <end position="168"/>
    </location>
</feature>
<dbReference type="AlphaFoldDB" id="A0A6J4KPI4"/>